<name>A0A6J4QZM0_9ACTN</name>
<protein>
    <submittedName>
        <fullName evidence="2">Uncharacterized protein</fullName>
    </submittedName>
</protein>
<organism evidence="2">
    <name type="scientific">uncultured Rubrobacteraceae bacterium</name>
    <dbReference type="NCBI Taxonomy" id="349277"/>
    <lineage>
        <taxon>Bacteria</taxon>
        <taxon>Bacillati</taxon>
        <taxon>Actinomycetota</taxon>
        <taxon>Rubrobacteria</taxon>
        <taxon>Rubrobacterales</taxon>
        <taxon>Rubrobacteraceae</taxon>
        <taxon>environmental samples</taxon>
    </lineage>
</organism>
<feature type="non-terminal residue" evidence="2">
    <location>
        <position position="1"/>
    </location>
</feature>
<feature type="region of interest" description="Disordered" evidence="1">
    <location>
        <begin position="21"/>
        <end position="61"/>
    </location>
</feature>
<reference evidence="2" key="1">
    <citation type="submission" date="2020-02" db="EMBL/GenBank/DDBJ databases">
        <authorList>
            <person name="Meier V. D."/>
        </authorList>
    </citation>
    <scope>NUCLEOTIDE SEQUENCE</scope>
    <source>
        <strain evidence="2">AVDCRST_MAG25</strain>
    </source>
</reference>
<dbReference type="EMBL" id="CADCVI010000006">
    <property type="protein sequence ID" value="CAA9455568.1"/>
    <property type="molecule type" value="Genomic_DNA"/>
</dbReference>
<accession>A0A6J4QZM0</accession>
<sequence>AELDRRLSRFQDGGYRRVRRGGFRGGRVCGQGHPRGHVQGTGGGDPADRQARRAPLPRDPLFQGRQDLLHALLLRRGRHDGPARLAALTGAGGGV</sequence>
<dbReference type="AlphaFoldDB" id="A0A6J4QZM0"/>
<gene>
    <name evidence="2" type="ORF">AVDCRST_MAG25-75</name>
</gene>
<feature type="non-terminal residue" evidence="2">
    <location>
        <position position="95"/>
    </location>
</feature>
<evidence type="ECO:0000313" key="2">
    <source>
        <dbReference type="EMBL" id="CAA9455568.1"/>
    </source>
</evidence>
<evidence type="ECO:0000256" key="1">
    <source>
        <dbReference type="SAM" id="MobiDB-lite"/>
    </source>
</evidence>
<proteinExistence type="predicted"/>